<comment type="catalytic activity">
    <reaction evidence="1">
        <text>ATP + protein L-histidine = ADP + protein N-phospho-L-histidine.</text>
        <dbReference type="EC" id="2.7.13.3"/>
    </reaction>
</comment>
<comment type="subcellular location">
    <subcellularLocation>
        <location evidence="2">Membrane</location>
        <topology evidence="2">Multi-pass membrane protein</topology>
    </subcellularLocation>
</comment>
<gene>
    <name evidence="19" type="ORF">DK846_11315</name>
</gene>
<dbReference type="SMART" id="SM00387">
    <property type="entry name" value="HATPase_c"/>
    <property type="match status" value="1"/>
</dbReference>
<dbReference type="RefSeq" id="WP_109969064.1">
    <property type="nucleotide sequence ID" value="NZ_CP176093.1"/>
</dbReference>
<dbReference type="SUPFAM" id="SSF52172">
    <property type="entry name" value="CheY-like"/>
    <property type="match status" value="1"/>
</dbReference>
<dbReference type="SMART" id="SM00086">
    <property type="entry name" value="PAC"/>
    <property type="match status" value="3"/>
</dbReference>
<reference evidence="19 20" key="1">
    <citation type="submission" date="2018-05" db="EMBL/GenBank/DDBJ databases">
        <title>Draft genome of Methanospirillum lacunae Ki8-1.</title>
        <authorList>
            <person name="Dueholm M.S."/>
            <person name="Nielsen P.H."/>
            <person name="Bakmann L.F."/>
            <person name="Otzen D.E."/>
        </authorList>
    </citation>
    <scope>NUCLEOTIDE SEQUENCE [LARGE SCALE GENOMIC DNA]</scope>
    <source>
        <strain evidence="19 20">Ki8-1</strain>
    </source>
</reference>
<dbReference type="Gene3D" id="3.30.450.20">
    <property type="entry name" value="PAS domain"/>
    <property type="match status" value="3"/>
</dbReference>
<evidence type="ECO:0000256" key="2">
    <source>
        <dbReference type="ARBA" id="ARBA00004141"/>
    </source>
</evidence>
<dbReference type="Pfam" id="PF00072">
    <property type="entry name" value="Response_reg"/>
    <property type="match status" value="1"/>
</dbReference>
<dbReference type="PANTHER" id="PTHR42878:SF7">
    <property type="entry name" value="SENSOR HISTIDINE KINASE GLRK"/>
    <property type="match status" value="1"/>
</dbReference>
<feature type="domain" description="PAC" evidence="18">
    <location>
        <begin position="410"/>
        <end position="467"/>
    </location>
</feature>
<feature type="modified residue" description="4-aspartylphosphate" evidence="13">
    <location>
        <position position="80"/>
    </location>
</feature>
<feature type="domain" description="Response regulatory" evidence="16">
    <location>
        <begin position="30"/>
        <end position="144"/>
    </location>
</feature>
<evidence type="ECO:0000259" key="18">
    <source>
        <dbReference type="PROSITE" id="PS50113"/>
    </source>
</evidence>
<comment type="caution">
    <text evidence="19">The sequence shown here is derived from an EMBL/GenBank/DDBJ whole genome shotgun (WGS) entry which is preliminary data.</text>
</comment>
<dbReference type="InterPro" id="IPR001610">
    <property type="entry name" value="PAC"/>
</dbReference>
<dbReference type="PROSITE" id="PS50112">
    <property type="entry name" value="PAS"/>
    <property type="match status" value="2"/>
</dbReference>
<dbReference type="GeneID" id="97550414"/>
<organism evidence="19 20">
    <name type="scientific">Methanospirillum lacunae</name>
    <dbReference type="NCBI Taxonomy" id="668570"/>
    <lineage>
        <taxon>Archaea</taxon>
        <taxon>Methanobacteriati</taxon>
        <taxon>Methanobacteriota</taxon>
        <taxon>Stenosarchaea group</taxon>
        <taxon>Methanomicrobia</taxon>
        <taxon>Methanomicrobiales</taxon>
        <taxon>Methanospirillaceae</taxon>
        <taxon>Methanospirillum</taxon>
    </lineage>
</organism>
<evidence type="ECO:0000256" key="6">
    <source>
        <dbReference type="ARBA" id="ARBA00022692"/>
    </source>
</evidence>
<dbReference type="InterPro" id="IPR000700">
    <property type="entry name" value="PAS-assoc_C"/>
</dbReference>
<dbReference type="GO" id="GO:0007234">
    <property type="term" value="P:osmosensory signaling via phosphorelay pathway"/>
    <property type="evidence" value="ECO:0007669"/>
    <property type="project" value="TreeGrafter"/>
</dbReference>
<evidence type="ECO:0000259" key="15">
    <source>
        <dbReference type="PROSITE" id="PS50109"/>
    </source>
</evidence>
<keyword evidence="10" id="KW-1133">Transmembrane helix</keyword>
<evidence type="ECO:0000313" key="20">
    <source>
        <dbReference type="Proteomes" id="UP000245657"/>
    </source>
</evidence>
<dbReference type="PROSITE" id="PS50110">
    <property type="entry name" value="RESPONSE_REGULATORY"/>
    <property type="match status" value="1"/>
</dbReference>
<keyword evidence="9" id="KW-0067">ATP-binding</keyword>
<feature type="domain" description="Histidine kinase" evidence="15">
    <location>
        <begin position="681"/>
        <end position="896"/>
    </location>
</feature>
<dbReference type="InterPro" id="IPR011006">
    <property type="entry name" value="CheY-like_superfamily"/>
</dbReference>
<dbReference type="InterPro" id="IPR013655">
    <property type="entry name" value="PAS_fold_3"/>
</dbReference>
<dbReference type="SMART" id="SM00091">
    <property type="entry name" value="PAS"/>
    <property type="match status" value="3"/>
</dbReference>
<dbReference type="SUPFAM" id="SSF55785">
    <property type="entry name" value="PYP-like sensor domain (PAS domain)"/>
    <property type="match status" value="3"/>
</dbReference>
<dbReference type="AlphaFoldDB" id="A0A2V2N1A3"/>
<keyword evidence="20" id="KW-1185">Reference proteome</keyword>
<dbReference type="InterPro" id="IPR036890">
    <property type="entry name" value="HATPase_C_sf"/>
</dbReference>
<dbReference type="PROSITE" id="PS50109">
    <property type="entry name" value="HIS_KIN"/>
    <property type="match status" value="1"/>
</dbReference>
<dbReference type="InterPro" id="IPR013767">
    <property type="entry name" value="PAS_fold"/>
</dbReference>
<dbReference type="InterPro" id="IPR004358">
    <property type="entry name" value="Sig_transdc_His_kin-like_C"/>
</dbReference>
<dbReference type="InterPro" id="IPR003661">
    <property type="entry name" value="HisK_dim/P_dom"/>
</dbReference>
<evidence type="ECO:0000256" key="12">
    <source>
        <dbReference type="ARBA" id="ARBA00023136"/>
    </source>
</evidence>
<dbReference type="OrthoDB" id="342253at2157"/>
<dbReference type="GO" id="GO:0006355">
    <property type="term" value="P:regulation of DNA-templated transcription"/>
    <property type="evidence" value="ECO:0007669"/>
    <property type="project" value="InterPro"/>
</dbReference>
<dbReference type="GO" id="GO:0030295">
    <property type="term" value="F:protein kinase activator activity"/>
    <property type="evidence" value="ECO:0007669"/>
    <property type="project" value="TreeGrafter"/>
</dbReference>
<evidence type="ECO:0000313" key="19">
    <source>
        <dbReference type="EMBL" id="PWR71446.1"/>
    </source>
</evidence>
<keyword evidence="12" id="KW-0472">Membrane</keyword>
<keyword evidence="6" id="KW-0812">Transmembrane</keyword>
<dbReference type="NCBIfam" id="TIGR00229">
    <property type="entry name" value="sensory_box"/>
    <property type="match status" value="3"/>
</dbReference>
<dbReference type="InterPro" id="IPR050351">
    <property type="entry name" value="BphY/WalK/GraS-like"/>
</dbReference>
<dbReference type="PROSITE" id="PS50113">
    <property type="entry name" value="PAC"/>
    <property type="match status" value="3"/>
</dbReference>
<feature type="domain" description="PAS" evidence="17">
    <location>
        <begin position="328"/>
        <end position="373"/>
    </location>
</feature>
<dbReference type="Pfam" id="PF00512">
    <property type="entry name" value="HisKA"/>
    <property type="match status" value="1"/>
</dbReference>
<evidence type="ECO:0000256" key="8">
    <source>
        <dbReference type="ARBA" id="ARBA00022777"/>
    </source>
</evidence>
<keyword evidence="7" id="KW-0547">Nucleotide-binding</keyword>
<dbReference type="InterPro" id="IPR013656">
    <property type="entry name" value="PAS_4"/>
</dbReference>
<evidence type="ECO:0000256" key="3">
    <source>
        <dbReference type="ARBA" id="ARBA00012438"/>
    </source>
</evidence>
<dbReference type="GO" id="GO:0000156">
    <property type="term" value="F:phosphorelay response regulator activity"/>
    <property type="evidence" value="ECO:0007669"/>
    <property type="project" value="TreeGrafter"/>
</dbReference>
<feature type="coiled-coil region" evidence="14">
    <location>
        <begin position="622"/>
        <end position="649"/>
    </location>
</feature>
<evidence type="ECO:0000256" key="5">
    <source>
        <dbReference type="ARBA" id="ARBA00022679"/>
    </source>
</evidence>
<dbReference type="GO" id="GO:0000155">
    <property type="term" value="F:phosphorelay sensor kinase activity"/>
    <property type="evidence" value="ECO:0007669"/>
    <property type="project" value="InterPro"/>
</dbReference>
<dbReference type="PRINTS" id="PR00344">
    <property type="entry name" value="BCTRLSENSOR"/>
</dbReference>
<proteinExistence type="predicted"/>
<dbReference type="InterPro" id="IPR003594">
    <property type="entry name" value="HATPase_dom"/>
</dbReference>
<dbReference type="InterPro" id="IPR000014">
    <property type="entry name" value="PAS"/>
</dbReference>
<dbReference type="InterPro" id="IPR001789">
    <property type="entry name" value="Sig_transdc_resp-reg_receiver"/>
</dbReference>
<dbReference type="Pfam" id="PF08447">
    <property type="entry name" value="PAS_3"/>
    <property type="match status" value="1"/>
</dbReference>
<evidence type="ECO:0000256" key="10">
    <source>
        <dbReference type="ARBA" id="ARBA00022989"/>
    </source>
</evidence>
<dbReference type="SUPFAM" id="SSF47384">
    <property type="entry name" value="Homodimeric domain of signal transducing histidine kinase"/>
    <property type="match status" value="1"/>
</dbReference>
<protein>
    <recommendedName>
        <fullName evidence="3">histidine kinase</fullName>
        <ecNumber evidence="3">2.7.13.3</ecNumber>
    </recommendedName>
</protein>
<keyword evidence="14" id="KW-0175">Coiled coil</keyword>
<dbReference type="EC" id="2.7.13.3" evidence="3"/>
<dbReference type="InterPro" id="IPR035965">
    <property type="entry name" value="PAS-like_dom_sf"/>
</dbReference>
<dbReference type="Proteomes" id="UP000245657">
    <property type="component" value="Unassembled WGS sequence"/>
</dbReference>
<evidence type="ECO:0000256" key="14">
    <source>
        <dbReference type="SAM" id="Coils"/>
    </source>
</evidence>
<evidence type="ECO:0000256" key="9">
    <source>
        <dbReference type="ARBA" id="ARBA00022840"/>
    </source>
</evidence>
<dbReference type="CDD" id="cd00130">
    <property type="entry name" value="PAS"/>
    <property type="match status" value="3"/>
</dbReference>
<dbReference type="Gene3D" id="3.40.50.2300">
    <property type="match status" value="1"/>
</dbReference>
<keyword evidence="4 13" id="KW-0597">Phosphoprotein</keyword>
<dbReference type="InterPro" id="IPR005467">
    <property type="entry name" value="His_kinase_dom"/>
</dbReference>
<dbReference type="CDD" id="cd00082">
    <property type="entry name" value="HisKA"/>
    <property type="match status" value="1"/>
</dbReference>
<feature type="domain" description="PAC" evidence="18">
    <location>
        <begin position="276"/>
        <end position="327"/>
    </location>
</feature>
<sequence>MSEDGDERGGPHQYVAEKGLEISSPSKPITVLYVDDDPEFIRFFKTFLESKSSLHVITATSGPEVLDMVSRGACDIIVSDYQMPGMNGIQLLQNIRVSSTLPFILFTGKGREEVVMEAINNGATFYLQKSGDPQTLFAELVHKIKAAVGNWRAELALREREEELSRKNSELSAAYEELLATEEERCVYLKELESNQKKIRESEQRYRELADLLPLIVYECDLKGFMTYVNRQGFLTFGYPEGTLPPGFNVFDLIVPEDRPRALENLTNIPLSGTAAPHEYRAYRKDGSIIPVFVYSSPILKEGNIVGFRGIVLDISEQKRSEKEIRESERRLANVIDFLPDATFVIDREGTVIAWNRAMEQFTGYPASDFLGKGDYAYAIPFYGTPRPILIDLALKNDEEAEKNYSSIFRNGEIVVGEACMFTPDGDSRYLWAASSPLRDSQGEIVGAIESIRDITAWKLTEEELVRSREELEHRVDERTAELTRVNSVLRLEIEDRTFAENALRESQDRYKRLVDLSPDAIFVHDGKDVLFINPAGTRLLGIGQTLNEAGMDMSEFIHQDLLEKFRSLIQEPENQANFPLNVEEEFFRLDRSKVTVEVSSAPIFFQGSPAALIVARDITGRKKVEEQLKRYATEMADKNKELDYLANQMIEINQDLDKRVKERTEQVLKLMKQKDDFINQLGHDLKTPLTPLCALLPALIEEEENPKTKEALAVLLRSVYSIQDQTEKILTIARLSKEDIEVKPEPVLIQPILLESLQKHRIYIQKKELEISVDIPTDLSLLFSSSDAGTVFDNLIGNAVKYSAVGGSVWIRSYQNGDRTCVQVGDDGIGLSTDEKNHVFDEFYMADSSRHDRSSSGLGLAIVRRLVMLYKGSVWVESEGKGKGASFFVCLPAPISVMQ</sequence>
<keyword evidence="11" id="KW-0902">Two-component regulatory system</keyword>
<name>A0A2V2N1A3_9EURY</name>
<evidence type="ECO:0000256" key="1">
    <source>
        <dbReference type="ARBA" id="ARBA00000085"/>
    </source>
</evidence>
<evidence type="ECO:0000256" key="4">
    <source>
        <dbReference type="ARBA" id="ARBA00022553"/>
    </source>
</evidence>
<dbReference type="InterPro" id="IPR036097">
    <property type="entry name" value="HisK_dim/P_sf"/>
</dbReference>
<accession>A0A2V2N1A3</accession>
<feature type="domain" description="PAS" evidence="17">
    <location>
        <begin position="202"/>
        <end position="273"/>
    </location>
</feature>
<dbReference type="Pfam" id="PF00989">
    <property type="entry name" value="PAS"/>
    <property type="match status" value="1"/>
</dbReference>
<dbReference type="Pfam" id="PF02518">
    <property type="entry name" value="HATPase_c"/>
    <property type="match status" value="1"/>
</dbReference>
<keyword evidence="5" id="KW-0808">Transferase</keyword>
<feature type="domain" description="PAC" evidence="18">
    <location>
        <begin position="581"/>
        <end position="631"/>
    </location>
</feature>
<dbReference type="SMART" id="SM00448">
    <property type="entry name" value="REC"/>
    <property type="match status" value="1"/>
</dbReference>
<dbReference type="SUPFAM" id="SSF55874">
    <property type="entry name" value="ATPase domain of HSP90 chaperone/DNA topoisomerase II/histidine kinase"/>
    <property type="match status" value="1"/>
</dbReference>
<dbReference type="CDD" id="cd00075">
    <property type="entry name" value="HATPase"/>
    <property type="match status" value="1"/>
</dbReference>
<dbReference type="PANTHER" id="PTHR42878">
    <property type="entry name" value="TWO-COMPONENT HISTIDINE KINASE"/>
    <property type="match status" value="1"/>
</dbReference>
<evidence type="ECO:0000259" key="16">
    <source>
        <dbReference type="PROSITE" id="PS50110"/>
    </source>
</evidence>
<dbReference type="EMBL" id="QGMY01000008">
    <property type="protein sequence ID" value="PWR71446.1"/>
    <property type="molecule type" value="Genomic_DNA"/>
</dbReference>
<dbReference type="Pfam" id="PF08448">
    <property type="entry name" value="PAS_4"/>
    <property type="match status" value="1"/>
</dbReference>
<dbReference type="GO" id="GO:0016020">
    <property type="term" value="C:membrane"/>
    <property type="evidence" value="ECO:0007669"/>
    <property type="project" value="UniProtKB-SubCell"/>
</dbReference>
<dbReference type="Gene3D" id="1.10.287.130">
    <property type="match status" value="1"/>
</dbReference>
<dbReference type="SMART" id="SM00388">
    <property type="entry name" value="HisKA"/>
    <property type="match status" value="1"/>
</dbReference>
<evidence type="ECO:0000256" key="13">
    <source>
        <dbReference type="PROSITE-ProRule" id="PRU00169"/>
    </source>
</evidence>
<feature type="coiled-coil region" evidence="14">
    <location>
        <begin position="157"/>
        <end position="212"/>
    </location>
</feature>
<evidence type="ECO:0000256" key="11">
    <source>
        <dbReference type="ARBA" id="ARBA00023012"/>
    </source>
</evidence>
<evidence type="ECO:0000256" key="7">
    <source>
        <dbReference type="ARBA" id="ARBA00022741"/>
    </source>
</evidence>
<evidence type="ECO:0000259" key="17">
    <source>
        <dbReference type="PROSITE" id="PS50112"/>
    </source>
</evidence>
<dbReference type="Gene3D" id="3.30.565.10">
    <property type="entry name" value="Histidine kinase-like ATPase, C-terminal domain"/>
    <property type="match status" value="1"/>
</dbReference>
<keyword evidence="8" id="KW-0418">Kinase</keyword>
<dbReference type="CDD" id="cd00156">
    <property type="entry name" value="REC"/>
    <property type="match status" value="1"/>
</dbReference>